<comment type="caution">
    <text evidence="1">The sequence shown here is derived from an EMBL/GenBank/DDBJ whole genome shotgun (WGS) entry which is preliminary data.</text>
</comment>
<sequence length="226" mass="25875">MITAPKLANYRNASLISFLSNVVAICNKFDTEALKIKNEVAKIATDVQSLELLFALSKKNGNTETLESLDARRDAATLSIQGIAECYVKHFDKSYQDAAKAILAIFSKYGKRIDRMVYREQTSATQSLINDFETDTLVSTAINKLHLTEWVQELKTANEEFNRVYLLRNKELSEQPDQNIKDIKMPAIENYRRLVDVLKAFNTINPNEDYEKILKELNELVLKYNV</sequence>
<dbReference type="EMBL" id="JAYFUM010000022">
    <property type="protein sequence ID" value="MEA5140948.1"/>
    <property type="molecule type" value="Genomic_DNA"/>
</dbReference>
<evidence type="ECO:0000313" key="1">
    <source>
        <dbReference type="EMBL" id="MEA5140948.1"/>
    </source>
</evidence>
<protein>
    <submittedName>
        <fullName evidence="1">DUF6261 family protein</fullName>
    </submittedName>
</protein>
<dbReference type="Proteomes" id="UP001302949">
    <property type="component" value="Unassembled WGS sequence"/>
</dbReference>
<dbReference type="InterPro" id="IPR046228">
    <property type="entry name" value="DUF6261"/>
</dbReference>
<reference evidence="1 2" key="1">
    <citation type="submission" date="2023-12" db="EMBL/GenBank/DDBJ databases">
        <title>Novel species of the genus Arcicella isolated from rivers.</title>
        <authorList>
            <person name="Lu H."/>
        </authorList>
    </citation>
    <scope>NUCLEOTIDE SEQUENCE [LARGE SCALE GENOMIC DNA]</scope>
    <source>
        <strain evidence="1 2">KCTC 23307</strain>
    </source>
</reference>
<name>A0ABU5QDX2_9BACT</name>
<dbReference type="Pfam" id="PF19775">
    <property type="entry name" value="DUF6261"/>
    <property type="match status" value="1"/>
</dbReference>
<dbReference type="RefSeq" id="WP_323298104.1">
    <property type="nucleotide sequence ID" value="NZ_JAYFUM010000022.1"/>
</dbReference>
<accession>A0ABU5QDX2</accession>
<keyword evidence="2" id="KW-1185">Reference proteome</keyword>
<proteinExistence type="predicted"/>
<organism evidence="1 2">
    <name type="scientific">Arcicella rigui</name>
    <dbReference type="NCBI Taxonomy" id="797020"/>
    <lineage>
        <taxon>Bacteria</taxon>
        <taxon>Pseudomonadati</taxon>
        <taxon>Bacteroidota</taxon>
        <taxon>Cytophagia</taxon>
        <taxon>Cytophagales</taxon>
        <taxon>Flectobacillaceae</taxon>
        <taxon>Arcicella</taxon>
    </lineage>
</organism>
<evidence type="ECO:0000313" key="2">
    <source>
        <dbReference type="Proteomes" id="UP001302949"/>
    </source>
</evidence>
<gene>
    <name evidence="1" type="ORF">VB248_17485</name>
</gene>